<dbReference type="EMBL" id="BAAAQQ010000001">
    <property type="protein sequence ID" value="GAA2113484.1"/>
    <property type="molecule type" value="Genomic_DNA"/>
</dbReference>
<dbReference type="RefSeq" id="WP_344301548.1">
    <property type="nucleotide sequence ID" value="NZ_BAAAQQ010000001.1"/>
</dbReference>
<keyword evidence="2 7" id="KW-0813">Transport</keyword>
<dbReference type="InterPro" id="IPR000515">
    <property type="entry name" value="MetI-like"/>
</dbReference>
<evidence type="ECO:0000256" key="7">
    <source>
        <dbReference type="RuleBase" id="RU363032"/>
    </source>
</evidence>
<evidence type="ECO:0000256" key="2">
    <source>
        <dbReference type="ARBA" id="ARBA00022448"/>
    </source>
</evidence>
<evidence type="ECO:0000256" key="3">
    <source>
        <dbReference type="ARBA" id="ARBA00022475"/>
    </source>
</evidence>
<dbReference type="InterPro" id="IPR035906">
    <property type="entry name" value="MetI-like_sf"/>
</dbReference>
<dbReference type="PANTHER" id="PTHR43386:SF1">
    <property type="entry name" value="D,D-DIPEPTIDE TRANSPORT SYSTEM PERMEASE PROTEIN DDPC-RELATED"/>
    <property type="match status" value="1"/>
</dbReference>
<feature type="transmembrane region" description="Helical" evidence="7">
    <location>
        <begin position="142"/>
        <end position="167"/>
    </location>
</feature>
<gene>
    <name evidence="9" type="ORF">GCM10009843_01230</name>
</gene>
<keyword evidence="6 7" id="KW-0472">Membrane</keyword>
<name>A0ABP5JCL4_9ACTN</name>
<dbReference type="Gene3D" id="1.10.3720.10">
    <property type="entry name" value="MetI-like"/>
    <property type="match status" value="1"/>
</dbReference>
<comment type="similarity">
    <text evidence="7">Belongs to the binding-protein-dependent transport system permease family.</text>
</comment>
<dbReference type="PROSITE" id="PS50928">
    <property type="entry name" value="ABC_TM1"/>
    <property type="match status" value="1"/>
</dbReference>
<comment type="caution">
    <text evidence="9">The sequence shown here is derived from an EMBL/GenBank/DDBJ whole genome shotgun (WGS) entry which is preliminary data.</text>
</comment>
<feature type="transmembrane region" description="Helical" evidence="7">
    <location>
        <begin position="33"/>
        <end position="57"/>
    </location>
</feature>
<feature type="transmembrane region" description="Helical" evidence="7">
    <location>
        <begin position="265"/>
        <end position="285"/>
    </location>
</feature>
<feature type="transmembrane region" description="Helical" evidence="7">
    <location>
        <begin position="98"/>
        <end position="122"/>
    </location>
</feature>
<evidence type="ECO:0000259" key="8">
    <source>
        <dbReference type="PROSITE" id="PS50928"/>
    </source>
</evidence>
<keyword evidence="3" id="KW-1003">Cell membrane</keyword>
<dbReference type="Pfam" id="PF12911">
    <property type="entry name" value="OppC_N"/>
    <property type="match status" value="1"/>
</dbReference>
<evidence type="ECO:0000256" key="5">
    <source>
        <dbReference type="ARBA" id="ARBA00022989"/>
    </source>
</evidence>
<keyword evidence="10" id="KW-1185">Reference proteome</keyword>
<dbReference type="SUPFAM" id="SSF161098">
    <property type="entry name" value="MetI-like"/>
    <property type="match status" value="1"/>
</dbReference>
<sequence>MTQEIEAGAATLSEAPTARRAGDLLRDIAANRFALAAAAFLVLMALLAFIGPLVLPLEPYKTNLSRLDEGPSWDHLLGTDQSGRDTFARCILGARTSLIVGFSAVAIYLVIGTLLGSLAGYLGGVVDMIVSRTVDALLSIPLLLLVTVFIAFLKPGVLTVILVIGLLGWPPTARITRAATMSLRESDFIIAARVSGLTKNRIMRGHVLPNLAAPLIVVASLGIGTAILLEAALGFLGLGVRPPTPSLGVMVTEAKDPVILRNSPWIWMPPAVLLALLVMAVNVVGDALRDVLSPRQGGTAGL</sequence>
<dbReference type="InterPro" id="IPR050366">
    <property type="entry name" value="BP-dependent_transpt_permease"/>
</dbReference>
<evidence type="ECO:0000313" key="10">
    <source>
        <dbReference type="Proteomes" id="UP001500575"/>
    </source>
</evidence>
<feature type="domain" description="ABC transmembrane type-1" evidence="8">
    <location>
        <begin position="94"/>
        <end position="285"/>
    </location>
</feature>
<dbReference type="Pfam" id="PF00528">
    <property type="entry name" value="BPD_transp_1"/>
    <property type="match status" value="1"/>
</dbReference>
<comment type="subcellular location">
    <subcellularLocation>
        <location evidence="1 7">Cell membrane</location>
        <topology evidence="1 7">Multi-pass membrane protein</topology>
    </subcellularLocation>
</comment>
<evidence type="ECO:0000256" key="4">
    <source>
        <dbReference type="ARBA" id="ARBA00022692"/>
    </source>
</evidence>
<evidence type="ECO:0000256" key="1">
    <source>
        <dbReference type="ARBA" id="ARBA00004651"/>
    </source>
</evidence>
<keyword evidence="5 7" id="KW-1133">Transmembrane helix</keyword>
<accession>A0ABP5JCL4</accession>
<dbReference type="CDD" id="cd06261">
    <property type="entry name" value="TM_PBP2"/>
    <property type="match status" value="1"/>
</dbReference>
<dbReference type="PANTHER" id="PTHR43386">
    <property type="entry name" value="OLIGOPEPTIDE TRANSPORT SYSTEM PERMEASE PROTEIN APPC"/>
    <property type="match status" value="1"/>
</dbReference>
<dbReference type="InterPro" id="IPR025966">
    <property type="entry name" value="OppC_N"/>
</dbReference>
<evidence type="ECO:0000256" key="6">
    <source>
        <dbReference type="ARBA" id="ARBA00023136"/>
    </source>
</evidence>
<evidence type="ECO:0000313" key="9">
    <source>
        <dbReference type="EMBL" id="GAA2113484.1"/>
    </source>
</evidence>
<protein>
    <submittedName>
        <fullName evidence="9">ABC transporter permease</fullName>
    </submittedName>
</protein>
<keyword evidence="4 7" id="KW-0812">Transmembrane</keyword>
<dbReference type="Proteomes" id="UP001500575">
    <property type="component" value="Unassembled WGS sequence"/>
</dbReference>
<organism evidence="9 10">
    <name type="scientific">Nocardioides bigeumensis</name>
    <dbReference type="NCBI Taxonomy" id="433657"/>
    <lineage>
        <taxon>Bacteria</taxon>
        <taxon>Bacillati</taxon>
        <taxon>Actinomycetota</taxon>
        <taxon>Actinomycetes</taxon>
        <taxon>Propionibacteriales</taxon>
        <taxon>Nocardioidaceae</taxon>
        <taxon>Nocardioides</taxon>
    </lineage>
</organism>
<reference evidence="10" key="1">
    <citation type="journal article" date="2019" name="Int. J. Syst. Evol. Microbiol.">
        <title>The Global Catalogue of Microorganisms (GCM) 10K type strain sequencing project: providing services to taxonomists for standard genome sequencing and annotation.</title>
        <authorList>
            <consortium name="The Broad Institute Genomics Platform"/>
            <consortium name="The Broad Institute Genome Sequencing Center for Infectious Disease"/>
            <person name="Wu L."/>
            <person name="Ma J."/>
        </authorList>
    </citation>
    <scope>NUCLEOTIDE SEQUENCE [LARGE SCALE GENOMIC DNA]</scope>
    <source>
        <strain evidence="10">JCM 16021</strain>
    </source>
</reference>
<proteinExistence type="inferred from homology"/>
<feature type="transmembrane region" description="Helical" evidence="7">
    <location>
        <begin position="211"/>
        <end position="238"/>
    </location>
</feature>